<reference evidence="1 2" key="1">
    <citation type="submission" date="2017-03" db="EMBL/GenBank/DDBJ databases">
        <authorList>
            <person name="Afonso C.L."/>
            <person name="Miller P.J."/>
            <person name="Scott M.A."/>
            <person name="Spackman E."/>
            <person name="Goraichik I."/>
            <person name="Dimitrov K.M."/>
            <person name="Suarez D.L."/>
            <person name="Swayne D.E."/>
        </authorList>
    </citation>
    <scope>NUCLEOTIDE SEQUENCE [LARGE SCALE GENOMIC DNA]</scope>
    <source>
        <strain evidence="1 2">CECT 7450</strain>
    </source>
</reference>
<dbReference type="RefSeq" id="WP_085804771.1">
    <property type="nucleotide sequence ID" value="NZ_FWFX01000003.1"/>
</dbReference>
<accession>A0A1X6YS06</accession>
<dbReference type="AlphaFoldDB" id="A0A1X6YS06"/>
<sequence length="61" mass="7456">MQTTDYMDKDVFELVQRERELAVSDREWKHRLRGYGYAIRDYREGTFVTPLYGLKRLVRLN</sequence>
<dbReference type="OrthoDB" id="7874863at2"/>
<keyword evidence="2" id="KW-1185">Reference proteome</keyword>
<gene>
    <name evidence="1" type="ORF">ROA7450_01213</name>
</gene>
<protein>
    <submittedName>
        <fullName evidence="1">Uncharacterized protein</fullName>
    </submittedName>
</protein>
<evidence type="ECO:0000313" key="2">
    <source>
        <dbReference type="Proteomes" id="UP000193061"/>
    </source>
</evidence>
<evidence type="ECO:0000313" key="1">
    <source>
        <dbReference type="EMBL" id="SLN28915.1"/>
    </source>
</evidence>
<proteinExistence type="predicted"/>
<organism evidence="1 2">
    <name type="scientific">Roseovarius albus</name>
    <dbReference type="NCBI Taxonomy" id="1247867"/>
    <lineage>
        <taxon>Bacteria</taxon>
        <taxon>Pseudomonadati</taxon>
        <taxon>Pseudomonadota</taxon>
        <taxon>Alphaproteobacteria</taxon>
        <taxon>Rhodobacterales</taxon>
        <taxon>Roseobacteraceae</taxon>
        <taxon>Roseovarius</taxon>
    </lineage>
</organism>
<name>A0A1X6YS06_9RHOB</name>
<dbReference type="Proteomes" id="UP000193061">
    <property type="component" value="Unassembled WGS sequence"/>
</dbReference>
<dbReference type="EMBL" id="FWFX01000003">
    <property type="protein sequence ID" value="SLN28915.1"/>
    <property type="molecule type" value="Genomic_DNA"/>
</dbReference>